<proteinExistence type="predicted"/>
<organism evidence="3 4">
    <name type="scientific">Corynebacterium stationis</name>
    <dbReference type="NCBI Taxonomy" id="1705"/>
    <lineage>
        <taxon>Bacteria</taxon>
        <taxon>Bacillati</taxon>
        <taxon>Actinomycetota</taxon>
        <taxon>Actinomycetes</taxon>
        <taxon>Mycobacteriales</taxon>
        <taxon>Corynebacteriaceae</taxon>
        <taxon>Corynebacterium</taxon>
    </lineage>
</organism>
<feature type="domain" description="RsbT co-antagonist protein RsbRD N-terminal" evidence="2">
    <location>
        <begin position="22"/>
        <end position="157"/>
    </location>
</feature>
<dbReference type="PANTHER" id="PTHR33744:SF1">
    <property type="entry name" value="DNA-BINDING TRANSCRIPTIONAL ACTIVATOR ADER"/>
    <property type="match status" value="1"/>
</dbReference>
<dbReference type="PANTHER" id="PTHR33744">
    <property type="entry name" value="CARBOHYDRATE DIACID REGULATOR"/>
    <property type="match status" value="1"/>
</dbReference>
<dbReference type="RefSeq" id="WP_168969014.1">
    <property type="nucleotide sequence ID" value="NZ_JABAFZ010000002.1"/>
</dbReference>
<accession>A0AB36CIE6</accession>
<comment type="caution">
    <text evidence="3">The sequence shown here is derived from an EMBL/GenBank/DDBJ whole genome shotgun (WGS) entry which is preliminary data.</text>
</comment>
<dbReference type="AlphaFoldDB" id="A0AB36CIE6"/>
<dbReference type="InterPro" id="IPR042070">
    <property type="entry name" value="PucR_C-HTH_sf"/>
</dbReference>
<reference evidence="3 4" key="1">
    <citation type="submission" date="2020-04" db="EMBL/GenBank/DDBJ databases">
        <authorList>
            <person name="Hitch T.C.A."/>
            <person name="Wylensek D."/>
            <person name="Clavel T."/>
        </authorList>
    </citation>
    <scope>NUCLEOTIDE SEQUENCE [LARGE SCALE GENOMIC DNA]</scope>
    <source>
        <strain evidence="3 4">BL-383-APC-3D</strain>
    </source>
</reference>
<gene>
    <name evidence="3" type="ORF">HF853_02180</name>
</gene>
<dbReference type="Pfam" id="PF14361">
    <property type="entry name" value="RsbRD_N"/>
    <property type="match status" value="1"/>
</dbReference>
<evidence type="ECO:0000259" key="1">
    <source>
        <dbReference type="Pfam" id="PF13556"/>
    </source>
</evidence>
<dbReference type="InterPro" id="IPR025751">
    <property type="entry name" value="RsbRD_N_dom"/>
</dbReference>
<evidence type="ECO:0000313" key="4">
    <source>
        <dbReference type="Proteomes" id="UP000544551"/>
    </source>
</evidence>
<feature type="domain" description="PucR C-terminal helix-turn-helix" evidence="1">
    <location>
        <begin position="316"/>
        <end position="369"/>
    </location>
</feature>
<evidence type="ECO:0000259" key="2">
    <source>
        <dbReference type="Pfam" id="PF14361"/>
    </source>
</evidence>
<name>A0AB36CIE6_9CORY</name>
<dbReference type="InterPro" id="IPR051448">
    <property type="entry name" value="CdaR-like_regulators"/>
</dbReference>
<dbReference type="Proteomes" id="UP000544551">
    <property type="component" value="Unassembled WGS sequence"/>
</dbReference>
<evidence type="ECO:0000313" key="3">
    <source>
        <dbReference type="EMBL" id="NME88505.1"/>
    </source>
</evidence>
<sequence>MSDIHYSTISSVLSRLRQEHEEIVVAAVNRIYKEMPEYAHVERTDLVNTVGEIIDLVLDQIGVGTVPDWASSLPLESIVTRRIGQNIGVDSVMRGHRLTLASAQDRFKQCSAEMGLPFDDRLEVLEVFWAMSEKLMTDVARDYRQYSAGEIMHRRAEKNELIMLLLSAEPDSIAVVNSARNLSLDPASQYRVIVGDSGGLEWIDLVERSCSTGDFPAIAGEFDGLLAAVVPASPARLGHLKWLFAVGDPRTLSGLPESMAEAILVKRSLPKDATGWHDIRSQSWRLAVPGMPAIEQLVHTNYLHPLADEPDGGDMLLHSVWAFIESGFSYRKASEVLFVHENTLRYRISKFEEKTSRSLFEVDTRMELAWLNHLKLLRKSS</sequence>
<dbReference type="InterPro" id="IPR025736">
    <property type="entry name" value="PucR_C-HTH_dom"/>
</dbReference>
<dbReference type="EMBL" id="JABAFZ010000002">
    <property type="protein sequence ID" value="NME88505.1"/>
    <property type="molecule type" value="Genomic_DNA"/>
</dbReference>
<dbReference type="Gene3D" id="1.10.10.2840">
    <property type="entry name" value="PucR C-terminal helix-turn-helix domain"/>
    <property type="match status" value="1"/>
</dbReference>
<dbReference type="Pfam" id="PF13556">
    <property type="entry name" value="HTH_30"/>
    <property type="match status" value="1"/>
</dbReference>
<protein>
    <submittedName>
        <fullName evidence="3">PucR family transcriptional regulator</fullName>
    </submittedName>
</protein>